<accession>K1TX48</accession>
<reference evidence="1" key="1">
    <citation type="journal article" date="2013" name="Environ. Microbiol.">
        <title>Microbiota from the distal guts of lean and obese adolescents exhibit partial functional redundancy besides clear differences in community structure.</title>
        <authorList>
            <person name="Ferrer M."/>
            <person name="Ruiz A."/>
            <person name="Lanza F."/>
            <person name="Haange S.B."/>
            <person name="Oberbach A."/>
            <person name="Till H."/>
            <person name="Bargiela R."/>
            <person name="Campoy C."/>
            <person name="Segura M.T."/>
            <person name="Richter M."/>
            <person name="von Bergen M."/>
            <person name="Seifert J."/>
            <person name="Suarez A."/>
        </authorList>
    </citation>
    <scope>NUCLEOTIDE SEQUENCE</scope>
</reference>
<name>K1TX48_9ZZZZ</name>
<gene>
    <name evidence="1" type="ORF">OBE_07268</name>
</gene>
<proteinExistence type="predicted"/>
<dbReference type="EMBL" id="AJWZ01004997">
    <property type="protein sequence ID" value="EKC63811.1"/>
    <property type="molecule type" value="Genomic_DNA"/>
</dbReference>
<protein>
    <submittedName>
        <fullName evidence="1">Phage resolvase/integrase</fullName>
    </submittedName>
</protein>
<sequence>MIRIYPQRGGALNENDRLDLARLLIKAGYKVRIGKEKMNGGSTYTYFIEYEEVRNGA</sequence>
<organism evidence="1">
    <name type="scientific">human gut metagenome</name>
    <dbReference type="NCBI Taxonomy" id="408170"/>
    <lineage>
        <taxon>unclassified sequences</taxon>
        <taxon>metagenomes</taxon>
        <taxon>organismal metagenomes</taxon>
    </lineage>
</organism>
<evidence type="ECO:0000313" key="1">
    <source>
        <dbReference type="EMBL" id="EKC63811.1"/>
    </source>
</evidence>
<comment type="caution">
    <text evidence="1">The sequence shown here is derived from an EMBL/GenBank/DDBJ whole genome shotgun (WGS) entry which is preliminary data.</text>
</comment>
<dbReference type="AlphaFoldDB" id="K1TX48"/>